<sequence>MRMMVAFRAFFAALFNGETAARIDSALGAEPAAGLPPVEEKPKTPPPAPQPKRPARSEALTLLAALQREARFLDIVKEPLGDYSDAQIGAAARDVLRDCGKVLDRLFALEPILDQEEGDTCETPAKFDAGRYRVTGAVAGDPPYRGQLVHHGWQAAKCELPEWSGGQDSANVVAPVELEIK</sequence>
<protein>
    <recommendedName>
        <fullName evidence="2">DUF2760 domain-containing protein</fullName>
    </recommendedName>
</protein>
<organism evidence="3 4">
    <name type="scientific">Lignipirellula cremea</name>
    <dbReference type="NCBI Taxonomy" id="2528010"/>
    <lineage>
        <taxon>Bacteria</taxon>
        <taxon>Pseudomonadati</taxon>
        <taxon>Planctomycetota</taxon>
        <taxon>Planctomycetia</taxon>
        <taxon>Pirellulales</taxon>
        <taxon>Pirellulaceae</taxon>
        <taxon>Lignipirellula</taxon>
    </lineage>
</organism>
<evidence type="ECO:0000259" key="2">
    <source>
        <dbReference type="Pfam" id="PF10816"/>
    </source>
</evidence>
<dbReference type="InterPro" id="IPR021212">
    <property type="entry name" value="DUF2760"/>
</dbReference>
<keyword evidence="4" id="KW-1185">Reference proteome</keyword>
<name>A0A518DYL8_9BACT</name>
<dbReference type="OrthoDB" id="21395at2"/>
<reference evidence="3 4" key="1">
    <citation type="submission" date="2019-02" db="EMBL/GenBank/DDBJ databases">
        <title>Deep-cultivation of Planctomycetes and their phenomic and genomic characterization uncovers novel biology.</title>
        <authorList>
            <person name="Wiegand S."/>
            <person name="Jogler M."/>
            <person name="Boedeker C."/>
            <person name="Pinto D."/>
            <person name="Vollmers J."/>
            <person name="Rivas-Marin E."/>
            <person name="Kohn T."/>
            <person name="Peeters S.H."/>
            <person name="Heuer A."/>
            <person name="Rast P."/>
            <person name="Oberbeckmann S."/>
            <person name="Bunk B."/>
            <person name="Jeske O."/>
            <person name="Meyerdierks A."/>
            <person name="Storesund J.E."/>
            <person name="Kallscheuer N."/>
            <person name="Luecker S."/>
            <person name="Lage O.M."/>
            <person name="Pohl T."/>
            <person name="Merkel B.J."/>
            <person name="Hornburger P."/>
            <person name="Mueller R.-W."/>
            <person name="Bruemmer F."/>
            <person name="Labrenz M."/>
            <person name="Spormann A.M."/>
            <person name="Op den Camp H."/>
            <person name="Overmann J."/>
            <person name="Amann R."/>
            <person name="Jetten M.S.M."/>
            <person name="Mascher T."/>
            <person name="Medema M.H."/>
            <person name="Devos D.P."/>
            <person name="Kaster A.-K."/>
            <person name="Ovreas L."/>
            <person name="Rohde M."/>
            <person name="Galperin M.Y."/>
            <person name="Jogler C."/>
        </authorList>
    </citation>
    <scope>NUCLEOTIDE SEQUENCE [LARGE SCALE GENOMIC DNA]</scope>
    <source>
        <strain evidence="3 4">Pla85_3_4</strain>
    </source>
</reference>
<dbReference type="Pfam" id="PF10816">
    <property type="entry name" value="DUF2760"/>
    <property type="match status" value="1"/>
</dbReference>
<dbReference type="AlphaFoldDB" id="A0A518DYL8"/>
<dbReference type="Proteomes" id="UP000317648">
    <property type="component" value="Chromosome"/>
</dbReference>
<feature type="region of interest" description="Disordered" evidence="1">
    <location>
        <begin position="31"/>
        <end position="55"/>
    </location>
</feature>
<accession>A0A518DYL8</accession>
<evidence type="ECO:0000256" key="1">
    <source>
        <dbReference type="SAM" id="MobiDB-lite"/>
    </source>
</evidence>
<dbReference type="KEGG" id="lcre:Pla8534_47640"/>
<evidence type="ECO:0000313" key="3">
    <source>
        <dbReference type="EMBL" id="QDU96939.1"/>
    </source>
</evidence>
<dbReference type="RefSeq" id="WP_145055662.1">
    <property type="nucleotide sequence ID" value="NZ_CP036433.1"/>
</dbReference>
<gene>
    <name evidence="3" type="ORF">Pla8534_47640</name>
</gene>
<dbReference type="EMBL" id="CP036433">
    <property type="protein sequence ID" value="QDU96939.1"/>
    <property type="molecule type" value="Genomic_DNA"/>
</dbReference>
<proteinExistence type="predicted"/>
<feature type="domain" description="DUF2760" evidence="2">
    <location>
        <begin position="57"/>
        <end position="179"/>
    </location>
</feature>
<evidence type="ECO:0000313" key="4">
    <source>
        <dbReference type="Proteomes" id="UP000317648"/>
    </source>
</evidence>